<dbReference type="Proteomes" id="UP000078542">
    <property type="component" value="Unassembled WGS sequence"/>
</dbReference>
<organism evidence="1 2">
    <name type="scientific">Cyphomyrmex costatus</name>
    <dbReference type="NCBI Taxonomy" id="456900"/>
    <lineage>
        <taxon>Eukaryota</taxon>
        <taxon>Metazoa</taxon>
        <taxon>Ecdysozoa</taxon>
        <taxon>Arthropoda</taxon>
        <taxon>Hexapoda</taxon>
        <taxon>Insecta</taxon>
        <taxon>Pterygota</taxon>
        <taxon>Neoptera</taxon>
        <taxon>Endopterygota</taxon>
        <taxon>Hymenoptera</taxon>
        <taxon>Apocrita</taxon>
        <taxon>Aculeata</taxon>
        <taxon>Formicoidea</taxon>
        <taxon>Formicidae</taxon>
        <taxon>Myrmicinae</taxon>
        <taxon>Cyphomyrmex</taxon>
    </lineage>
</organism>
<dbReference type="AlphaFoldDB" id="A0A195C8Q5"/>
<proteinExistence type="predicted"/>
<evidence type="ECO:0000313" key="1">
    <source>
        <dbReference type="EMBL" id="KYM96498.1"/>
    </source>
</evidence>
<reference evidence="1 2" key="1">
    <citation type="submission" date="2016-03" db="EMBL/GenBank/DDBJ databases">
        <title>Cyphomyrmex costatus WGS genome.</title>
        <authorList>
            <person name="Nygaard S."/>
            <person name="Hu H."/>
            <person name="Boomsma J."/>
            <person name="Zhang G."/>
        </authorList>
    </citation>
    <scope>NUCLEOTIDE SEQUENCE [LARGE SCALE GENOMIC DNA]</scope>
    <source>
        <strain evidence="1">MS0001</strain>
        <tissue evidence="1">Whole body</tissue>
    </source>
</reference>
<dbReference type="EMBL" id="KQ978205">
    <property type="protein sequence ID" value="KYM96498.1"/>
    <property type="molecule type" value="Genomic_DNA"/>
</dbReference>
<name>A0A195C8Q5_9HYME</name>
<protein>
    <submittedName>
        <fullName evidence="1">Uncharacterized protein</fullName>
    </submittedName>
</protein>
<evidence type="ECO:0000313" key="2">
    <source>
        <dbReference type="Proteomes" id="UP000078542"/>
    </source>
</evidence>
<keyword evidence="2" id="KW-1185">Reference proteome</keyword>
<gene>
    <name evidence="1" type="ORF">ALC62_12865</name>
</gene>
<sequence length="116" mass="13016">MKDTPRRVDVYRIAIQYDQRGTARRDAPMQAFAELLAVIIRAAIVVVINQSLTLPDSRIAIHAEYLACVNKIRSTRAGVGEKASKGEIIPLSITLNTPLAHKMCYRFVQIQSDFMD</sequence>
<accession>A0A195C8Q5</accession>